<dbReference type="GO" id="GO:0008233">
    <property type="term" value="F:peptidase activity"/>
    <property type="evidence" value="ECO:0007669"/>
    <property type="project" value="TreeGrafter"/>
</dbReference>
<proteinExistence type="predicted"/>
<accession>A0A1I1Z706</accession>
<dbReference type="Proteomes" id="UP000198598">
    <property type="component" value="Unassembled WGS sequence"/>
</dbReference>
<evidence type="ECO:0000313" key="3">
    <source>
        <dbReference type="Proteomes" id="UP000198598"/>
    </source>
</evidence>
<dbReference type="PANTHER" id="PTHR46520:SF1">
    <property type="entry name" value="SERINE BETA-LACTAMASE-LIKE PROTEIN LACTB, MITOCHONDRIAL"/>
    <property type="match status" value="1"/>
</dbReference>
<dbReference type="PANTHER" id="PTHR46520">
    <property type="entry name" value="SERINE BETA-LACTAMASE-LIKE PROTEIN LACTB, MITOCHONDRIAL"/>
    <property type="match status" value="1"/>
</dbReference>
<dbReference type="EMBL" id="FOLQ01000012">
    <property type="protein sequence ID" value="SFE27068.1"/>
    <property type="molecule type" value="Genomic_DNA"/>
</dbReference>
<evidence type="ECO:0000313" key="2">
    <source>
        <dbReference type="EMBL" id="SFE27068.1"/>
    </source>
</evidence>
<protein>
    <submittedName>
        <fullName evidence="2">CubicO group peptidase, beta-lactamase class C family</fullName>
    </submittedName>
</protein>
<reference evidence="2 3" key="1">
    <citation type="submission" date="2016-10" db="EMBL/GenBank/DDBJ databases">
        <authorList>
            <person name="de Groot N.N."/>
        </authorList>
    </citation>
    <scope>NUCLEOTIDE SEQUENCE [LARGE SCALE GENOMIC DNA]</scope>
    <source>
        <strain evidence="2 3">DSM 26130</strain>
    </source>
</reference>
<organism evidence="2 3">
    <name type="scientific">Spirosoma endophyticum</name>
    <dbReference type="NCBI Taxonomy" id="662367"/>
    <lineage>
        <taxon>Bacteria</taxon>
        <taxon>Pseudomonadati</taxon>
        <taxon>Bacteroidota</taxon>
        <taxon>Cytophagia</taxon>
        <taxon>Cytophagales</taxon>
        <taxon>Cytophagaceae</taxon>
        <taxon>Spirosoma</taxon>
    </lineage>
</organism>
<dbReference type="GO" id="GO:0019216">
    <property type="term" value="P:regulation of lipid metabolic process"/>
    <property type="evidence" value="ECO:0007669"/>
    <property type="project" value="TreeGrafter"/>
</dbReference>
<dbReference type="SUPFAM" id="SSF56601">
    <property type="entry name" value="beta-lactamase/transpeptidase-like"/>
    <property type="match status" value="1"/>
</dbReference>
<sequence length="371" mass="41351">MHYLLTLIGLLYLFPALSQPIPPHITEAIRDKAYLNAIRQAQRYLDSLQARQDIPGLSVCVGTTHKILWAQGFGYADLEARLPVTIHTKFRLGSVSKSVTSLAIGRLVEQHRLDLDAPIQQYVPGFPLKKFTITPRQLATHTAGIRHYLDTDPLACAKRYATVQEGLTIFKQDSLLFQPGSAYQYSTYGYSLLSAVIEGASHTDYLSYLQQAVFTPLKMNDTGADYSDSIVLNRVRFYEHRQGKWVNAAFVDNSYKWAGGGLLSTPMDLVKVGAELIHPVTLQKETVAILLTPQRLLDGTNTQYGLGWRVGRDHQARTIIHHGGLIDGGRTFLLVYPAQDLVVAITANMSGVRINLPELETIANYFLAIKR</sequence>
<dbReference type="Gene3D" id="3.40.710.10">
    <property type="entry name" value="DD-peptidase/beta-lactamase superfamily"/>
    <property type="match status" value="1"/>
</dbReference>
<feature type="domain" description="Beta-lactamase-related" evidence="1">
    <location>
        <begin position="42"/>
        <end position="349"/>
    </location>
</feature>
<dbReference type="GO" id="GO:0006508">
    <property type="term" value="P:proteolysis"/>
    <property type="evidence" value="ECO:0007669"/>
    <property type="project" value="TreeGrafter"/>
</dbReference>
<dbReference type="RefSeq" id="WP_093830981.1">
    <property type="nucleotide sequence ID" value="NZ_FOLQ01000012.1"/>
</dbReference>
<dbReference type="InterPro" id="IPR001466">
    <property type="entry name" value="Beta-lactam-related"/>
</dbReference>
<evidence type="ECO:0000259" key="1">
    <source>
        <dbReference type="Pfam" id="PF00144"/>
    </source>
</evidence>
<name>A0A1I1Z706_9BACT</name>
<dbReference type="AlphaFoldDB" id="A0A1I1Z706"/>
<gene>
    <name evidence="2" type="ORF">SAMN05216167_11223</name>
</gene>
<dbReference type="Pfam" id="PF00144">
    <property type="entry name" value="Beta-lactamase"/>
    <property type="match status" value="1"/>
</dbReference>
<dbReference type="OrthoDB" id="9793489at2"/>
<keyword evidence="3" id="KW-1185">Reference proteome</keyword>
<dbReference type="STRING" id="662367.SAMN05216167_11223"/>
<dbReference type="InterPro" id="IPR012338">
    <property type="entry name" value="Beta-lactam/transpept-like"/>
</dbReference>
<dbReference type="InterPro" id="IPR052794">
    <property type="entry name" value="Mito_Ser_Protease_LACTB"/>
</dbReference>